<evidence type="ECO:0000256" key="6">
    <source>
        <dbReference type="ARBA" id="ARBA00022989"/>
    </source>
</evidence>
<dbReference type="EMBL" id="BAABLO010000012">
    <property type="protein sequence ID" value="GAA4729105.1"/>
    <property type="molecule type" value="Genomic_DNA"/>
</dbReference>
<name>A0ABP8YJ10_9MICO</name>
<dbReference type="InterPro" id="IPR008250">
    <property type="entry name" value="ATPase_P-typ_transduc_dom_A_sf"/>
</dbReference>
<dbReference type="Pfam" id="PF00702">
    <property type="entry name" value="Hydrolase"/>
    <property type="match status" value="1"/>
</dbReference>
<dbReference type="Gene3D" id="1.20.1110.10">
    <property type="entry name" value="Calcium-transporting ATPase, transmembrane domain"/>
    <property type="match status" value="2"/>
</dbReference>
<feature type="domain" description="Cation-transporting P-type ATPase N-terminal" evidence="11">
    <location>
        <begin position="10"/>
        <end position="80"/>
    </location>
</feature>
<dbReference type="InterPro" id="IPR036412">
    <property type="entry name" value="HAD-like_sf"/>
</dbReference>
<dbReference type="InterPro" id="IPR044492">
    <property type="entry name" value="P_typ_ATPase_HD_dom"/>
</dbReference>
<evidence type="ECO:0000256" key="1">
    <source>
        <dbReference type="ARBA" id="ARBA00004651"/>
    </source>
</evidence>
<feature type="transmembrane region" description="Helical" evidence="10">
    <location>
        <begin position="280"/>
        <end position="303"/>
    </location>
</feature>
<comment type="caution">
    <text evidence="12">The sequence shown here is derived from an EMBL/GenBank/DDBJ whole genome shotgun (WGS) entry which is preliminary data.</text>
</comment>
<dbReference type="Gene3D" id="3.40.50.1000">
    <property type="entry name" value="HAD superfamily/HAD-like"/>
    <property type="match status" value="2"/>
</dbReference>
<dbReference type="Pfam" id="PF00122">
    <property type="entry name" value="E1-E2_ATPase"/>
    <property type="match status" value="1"/>
</dbReference>
<feature type="transmembrane region" description="Helical" evidence="10">
    <location>
        <begin position="804"/>
        <end position="827"/>
    </location>
</feature>
<dbReference type="InterPro" id="IPR006068">
    <property type="entry name" value="ATPase_P-typ_cation-transptr_C"/>
</dbReference>
<evidence type="ECO:0000259" key="11">
    <source>
        <dbReference type="SMART" id="SM00831"/>
    </source>
</evidence>
<feature type="transmembrane region" description="Helical" evidence="10">
    <location>
        <begin position="745"/>
        <end position="768"/>
    </location>
</feature>
<keyword evidence="3" id="KW-0547">Nucleotide-binding</keyword>
<evidence type="ECO:0000313" key="13">
    <source>
        <dbReference type="Proteomes" id="UP001500556"/>
    </source>
</evidence>
<evidence type="ECO:0000256" key="7">
    <source>
        <dbReference type="ARBA" id="ARBA00023136"/>
    </source>
</evidence>
<proteinExistence type="predicted"/>
<comment type="subcellular location">
    <subcellularLocation>
        <location evidence="1">Cell membrane</location>
        <topology evidence="1">Multi-pass membrane protein</topology>
    </subcellularLocation>
</comment>
<dbReference type="InterPro" id="IPR059000">
    <property type="entry name" value="ATPase_P-type_domA"/>
</dbReference>
<dbReference type="RefSeq" id="WP_345504559.1">
    <property type="nucleotide sequence ID" value="NZ_BAABLO010000012.1"/>
</dbReference>
<keyword evidence="7 10" id="KW-0472">Membrane</keyword>
<evidence type="ECO:0000256" key="3">
    <source>
        <dbReference type="ARBA" id="ARBA00022741"/>
    </source>
</evidence>
<gene>
    <name evidence="12" type="ORF">GCM10025782_29910</name>
</gene>
<evidence type="ECO:0000256" key="2">
    <source>
        <dbReference type="ARBA" id="ARBA00022692"/>
    </source>
</evidence>
<keyword evidence="5" id="KW-1278">Translocase</keyword>
<feature type="transmembrane region" description="Helical" evidence="10">
    <location>
        <begin position="84"/>
        <end position="100"/>
    </location>
</feature>
<feature type="transmembrane region" description="Helical" evidence="10">
    <location>
        <begin position="774"/>
        <end position="792"/>
    </location>
</feature>
<dbReference type="InterPro" id="IPR023214">
    <property type="entry name" value="HAD_sf"/>
</dbReference>
<dbReference type="InterPro" id="IPR023299">
    <property type="entry name" value="ATPase_P-typ_cyto_dom_N"/>
</dbReference>
<dbReference type="SUPFAM" id="SSF81653">
    <property type="entry name" value="Calcium ATPase, transduction domain A"/>
    <property type="match status" value="1"/>
</dbReference>
<feature type="transmembrane region" description="Helical" evidence="10">
    <location>
        <begin position="247"/>
        <end position="268"/>
    </location>
</feature>
<dbReference type="SUPFAM" id="SSF56784">
    <property type="entry name" value="HAD-like"/>
    <property type="match status" value="1"/>
</dbReference>
<feature type="region of interest" description="Disordered" evidence="9">
    <location>
        <begin position="424"/>
        <end position="445"/>
    </location>
</feature>
<feature type="region of interest" description="Disordered" evidence="9">
    <location>
        <begin position="167"/>
        <end position="194"/>
    </location>
</feature>
<keyword evidence="6 10" id="KW-1133">Transmembrane helix</keyword>
<feature type="transmembrane region" description="Helical" evidence="10">
    <location>
        <begin position="839"/>
        <end position="857"/>
    </location>
</feature>
<evidence type="ECO:0000256" key="5">
    <source>
        <dbReference type="ARBA" id="ARBA00022967"/>
    </source>
</evidence>
<dbReference type="Gene3D" id="3.40.1110.10">
    <property type="entry name" value="Calcium-transporting ATPase, cytoplasmic domain N"/>
    <property type="match status" value="2"/>
</dbReference>
<sequence>MRTAAAPDGAGGAQGTLGLPAGVGSGLSNAEVARLRAVHGPNAIPAPRPPRVAVRVFRSLLDPLVLVLLAALALTLVTTDLTDAAVIGLVVLVNTTLAVRQEVSADRAVRALSSLVTPSATVTRDGRQQSVSVEDLVPGDLVHLRQGDLVPADAVLVSGTGVTVDESMLTGESEPVGKSPLSAQASAGPDAATPDDATLYAGTAVVRGRGTVRVTATGPASATGRIAALVVGTQQRRTPLQQRMARLSGQLAVAAVALCSLVFVIGLLRGEPVERMLLTGVSLIVAAVPESLPVVVTLSMALAARRMAARHAVVRNLAAVETLGSVTLLATDKTGTLTEGLMAVSSTWQPDGLLPQDLMAAVVLCNDAGDGVDGVRHDPTESALLATAASSGVDVAALRASRPRLSELPFDSRTKRMTTWHALRPTAKDEPPPPGWSPAPSGRGPRVLVVSKGAPEVMIRPEVLDDPPELVAEALERAGALAAAGERVLAVAAVEVATALPTGGVAPPLHLVGLVALRDLPRAAAADAVSQCLRAGIEVGLVTGDHPATAWAVARAVNIPTGSGPLALHEPAAPAPVDAVEVSRHRVIARATPADKLELISAWQHAGHVVAMLGDGVNDAPALHRADIGVAMGRRGTEVAREAADVILTDDNLGTVVAAVEEGRRVYANIRRFLLYGISGGAAEILLMLAGPAAGVPLPLLPAQILWVNLVTHSFAGAALGAEPLEDGAMVRGPRPPRQNALDGLWWRLLVLAATVATAALLGAVVAGDRLGPSTALLALGVGQLCVALALQSRTSRPLGRQRLVLPLTLAAAAVLLVAAVTVPPLSHLLGTYLPPPASWAWAAGSGLAAYAVARWVRPSSL</sequence>
<dbReference type="PRINTS" id="PR00119">
    <property type="entry name" value="CATATPASE"/>
</dbReference>
<dbReference type="SFLD" id="SFLDF00027">
    <property type="entry name" value="p-type_atpase"/>
    <property type="match status" value="1"/>
</dbReference>
<dbReference type="NCBIfam" id="TIGR01494">
    <property type="entry name" value="ATPase_P-type"/>
    <property type="match status" value="3"/>
</dbReference>
<dbReference type="Pfam" id="PF00689">
    <property type="entry name" value="Cation_ATPase_C"/>
    <property type="match status" value="1"/>
</dbReference>
<comment type="catalytic activity">
    <reaction evidence="8">
        <text>ATP + H2O = ADP + phosphate + H(+)</text>
        <dbReference type="Rhea" id="RHEA:13065"/>
        <dbReference type="ChEBI" id="CHEBI:15377"/>
        <dbReference type="ChEBI" id="CHEBI:15378"/>
        <dbReference type="ChEBI" id="CHEBI:30616"/>
        <dbReference type="ChEBI" id="CHEBI:43474"/>
        <dbReference type="ChEBI" id="CHEBI:456216"/>
    </reaction>
</comment>
<evidence type="ECO:0000313" key="12">
    <source>
        <dbReference type="EMBL" id="GAA4729105.1"/>
    </source>
</evidence>
<dbReference type="InterPro" id="IPR001757">
    <property type="entry name" value="P_typ_ATPase"/>
</dbReference>
<feature type="transmembrane region" description="Helical" evidence="10">
    <location>
        <begin position="60"/>
        <end position="78"/>
    </location>
</feature>
<dbReference type="InterPro" id="IPR023298">
    <property type="entry name" value="ATPase_P-typ_TM_dom_sf"/>
</dbReference>
<dbReference type="SFLD" id="SFLDG00002">
    <property type="entry name" value="C1.7:_P-type_atpase_like"/>
    <property type="match status" value="1"/>
</dbReference>
<dbReference type="Proteomes" id="UP001500556">
    <property type="component" value="Unassembled WGS sequence"/>
</dbReference>
<dbReference type="Gene3D" id="2.70.150.10">
    <property type="entry name" value="Calcium-transporting ATPase, cytoplasmic transduction domain A"/>
    <property type="match status" value="1"/>
</dbReference>
<accession>A0ABP8YJ10</accession>
<feature type="transmembrane region" description="Helical" evidence="10">
    <location>
        <begin position="673"/>
        <end position="693"/>
    </location>
</feature>
<protein>
    <submittedName>
        <fullName evidence="12">Cation-translocating P-type ATPase</fullName>
    </submittedName>
</protein>
<keyword evidence="13" id="KW-1185">Reference proteome</keyword>
<evidence type="ECO:0000256" key="10">
    <source>
        <dbReference type="SAM" id="Phobius"/>
    </source>
</evidence>
<evidence type="ECO:0000256" key="4">
    <source>
        <dbReference type="ARBA" id="ARBA00022840"/>
    </source>
</evidence>
<reference evidence="13" key="1">
    <citation type="journal article" date="2019" name="Int. J. Syst. Evol. Microbiol.">
        <title>The Global Catalogue of Microorganisms (GCM) 10K type strain sequencing project: providing services to taxonomists for standard genome sequencing and annotation.</title>
        <authorList>
            <consortium name="The Broad Institute Genomics Platform"/>
            <consortium name="The Broad Institute Genome Sequencing Center for Infectious Disease"/>
            <person name="Wu L."/>
            <person name="Ma J."/>
        </authorList>
    </citation>
    <scope>NUCLEOTIDE SEQUENCE [LARGE SCALE GENOMIC DNA]</scope>
    <source>
        <strain evidence="13">JCM 18961</strain>
    </source>
</reference>
<keyword evidence="4" id="KW-0067">ATP-binding</keyword>
<dbReference type="Pfam" id="PF00690">
    <property type="entry name" value="Cation_ATPase_N"/>
    <property type="match status" value="1"/>
</dbReference>
<dbReference type="PROSITE" id="PS00154">
    <property type="entry name" value="ATPASE_E1_E2"/>
    <property type="match status" value="1"/>
</dbReference>
<dbReference type="SUPFAM" id="SSF81665">
    <property type="entry name" value="Calcium ATPase, transmembrane domain M"/>
    <property type="match status" value="1"/>
</dbReference>
<dbReference type="InterPro" id="IPR004014">
    <property type="entry name" value="ATPase_P-typ_cation-transptr_N"/>
</dbReference>
<dbReference type="PRINTS" id="PR00120">
    <property type="entry name" value="HATPASE"/>
</dbReference>
<dbReference type="SMART" id="SM00831">
    <property type="entry name" value="Cation_ATPase_N"/>
    <property type="match status" value="1"/>
</dbReference>
<dbReference type="InterPro" id="IPR018303">
    <property type="entry name" value="ATPase_P-typ_P_site"/>
</dbReference>
<feature type="transmembrane region" description="Helical" evidence="10">
    <location>
        <begin position="705"/>
        <end position="725"/>
    </location>
</feature>
<keyword evidence="2 10" id="KW-0812">Transmembrane</keyword>
<evidence type="ECO:0000256" key="9">
    <source>
        <dbReference type="SAM" id="MobiDB-lite"/>
    </source>
</evidence>
<dbReference type="SFLD" id="SFLDS00003">
    <property type="entry name" value="Haloacid_Dehalogenase"/>
    <property type="match status" value="1"/>
</dbReference>
<evidence type="ECO:0000256" key="8">
    <source>
        <dbReference type="ARBA" id="ARBA00049360"/>
    </source>
</evidence>
<dbReference type="PANTHER" id="PTHR42861">
    <property type="entry name" value="CALCIUM-TRANSPORTING ATPASE"/>
    <property type="match status" value="1"/>
</dbReference>
<organism evidence="12 13">
    <name type="scientific">Pedococcus ginsenosidimutans</name>
    <dbReference type="NCBI Taxonomy" id="490570"/>
    <lineage>
        <taxon>Bacteria</taxon>
        <taxon>Bacillati</taxon>
        <taxon>Actinomycetota</taxon>
        <taxon>Actinomycetes</taxon>
        <taxon>Micrococcales</taxon>
        <taxon>Intrasporangiaceae</taxon>
        <taxon>Pedococcus</taxon>
    </lineage>
</organism>